<evidence type="ECO:0000313" key="1">
    <source>
        <dbReference type="EMBL" id="GAA4398919.1"/>
    </source>
</evidence>
<dbReference type="Proteomes" id="UP001500635">
    <property type="component" value="Unassembled WGS sequence"/>
</dbReference>
<protein>
    <submittedName>
        <fullName evidence="1">YdeI/OmpD-associated family protein</fullName>
    </submittedName>
</protein>
<dbReference type="EMBL" id="BAABFR010000065">
    <property type="protein sequence ID" value="GAA4398919.1"/>
    <property type="molecule type" value="Genomic_DNA"/>
</dbReference>
<reference evidence="2" key="1">
    <citation type="journal article" date="2019" name="Int. J. Syst. Evol. Microbiol.">
        <title>The Global Catalogue of Microorganisms (GCM) 10K type strain sequencing project: providing services to taxonomists for standard genome sequencing and annotation.</title>
        <authorList>
            <consortium name="The Broad Institute Genomics Platform"/>
            <consortium name="The Broad Institute Genome Sequencing Center for Infectious Disease"/>
            <person name="Wu L."/>
            <person name="Ma J."/>
        </authorList>
    </citation>
    <scope>NUCLEOTIDE SEQUENCE [LARGE SCALE GENOMIC DNA]</scope>
    <source>
        <strain evidence="2">JCM 17688</strain>
    </source>
</reference>
<sequence>MAELPEVFFADGAEFERWLEEHHASSPGLWVRMAKKSGSAKRPDAPSIDYPAALDAALCFGWIDGQVRRIDADFYRQRFTPRTTRSSWSKRNRDHIARLSAAGRIRPAGQAAVDAARADGRWDAAYAGPATATVADDLQAALDARPAARAFFATLTSENRYAVLYRVETAKRPETRARRIAALVGMLERGETFH</sequence>
<name>A0ABP8K1P4_9ACTN</name>
<keyword evidence="2" id="KW-1185">Reference proteome</keyword>
<organism evidence="1 2">
    <name type="scientific">Tsukamurella soli</name>
    <dbReference type="NCBI Taxonomy" id="644556"/>
    <lineage>
        <taxon>Bacteria</taxon>
        <taxon>Bacillati</taxon>
        <taxon>Actinomycetota</taxon>
        <taxon>Actinomycetes</taxon>
        <taxon>Mycobacteriales</taxon>
        <taxon>Tsukamurellaceae</taxon>
        <taxon>Tsukamurella</taxon>
    </lineage>
</organism>
<gene>
    <name evidence="1" type="ORF">GCM10023147_35680</name>
</gene>
<dbReference type="Pfam" id="PF13376">
    <property type="entry name" value="OmdA"/>
    <property type="match status" value="1"/>
</dbReference>
<evidence type="ECO:0000313" key="2">
    <source>
        <dbReference type="Proteomes" id="UP001500635"/>
    </source>
</evidence>
<proteinExistence type="predicted"/>
<comment type="caution">
    <text evidence="1">The sequence shown here is derived from an EMBL/GenBank/DDBJ whole genome shotgun (WGS) entry which is preliminary data.</text>
</comment>
<accession>A0ABP8K1P4</accession>